<evidence type="ECO:0000313" key="2">
    <source>
        <dbReference type="Proteomes" id="UP000450917"/>
    </source>
</evidence>
<dbReference type="InterPro" id="IPR016797">
    <property type="entry name" value="UCP021898"/>
</dbReference>
<protein>
    <submittedName>
        <fullName evidence="1">Cytosolic protein</fullName>
    </submittedName>
</protein>
<dbReference type="Gene3D" id="3.20.20.140">
    <property type="entry name" value="Metal-dependent hydrolases"/>
    <property type="match status" value="1"/>
</dbReference>
<dbReference type="AlphaFoldDB" id="A0A7X2ZC46"/>
<reference evidence="1 2" key="1">
    <citation type="submission" date="2019-11" db="EMBL/GenBank/DDBJ databases">
        <title>Draft genome sequences of five Paenibacillus species of dairy origin.</title>
        <authorList>
            <person name="Olajide A.M."/>
            <person name="Chen S."/>
            <person name="Lapointe G."/>
        </authorList>
    </citation>
    <scope>NUCLEOTIDE SEQUENCE [LARGE SCALE GENOMIC DNA]</scope>
    <source>
        <strain evidence="1 2">2CS3</strain>
    </source>
</reference>
<keyword evidence="2" id="KW-1185">Reference proteome</keyword>
<comment type="caution">
    <text evidence="1">The sequence shown here is derived from an EMBL/GenBank/DDBJ whole genome shotgun (WGS) entry which is preliminary data.</text>
</comment>
<dbReference type="InterPro" id="IPR046249">
    <property type="entry name" value="DUF6282"/>
</dbReference>
<accession>A0A7X2ZC46</accession>
<sequence>MDAEQLLAGAYDLHIHTGPDVIGRKLDDFEMAERMQKAGMKGFGIKSHYFCTAERAALTKKLYPDVNVVGAICLNNTVGGLNPMAVEIAARDGAKIVWMPTFDSLNEQEHFKTAKHDKLPFWAKMKMELEEQGKTMPNISLLDESGTLKRQVLDIMDIAAHHSLVLATGHISVKEIYALVEESAKRKMKKTVITHPNFPSSDLSKEQIKELADKGAIMEFCFTTPYTDKVTWESVYEQIRYVGPENCILSTDLGQPQYVYPDEGMKMFISNLLQNGFSAEEVRIMTNENPTFLAEI</sequence>
<dbReference type="RefSeq" id="WP_127610583.1">
    <property type="nucleotide sequence ID" value="NZ_JARTHJ010000108.1"/>
</dbReference>
<name>A0A7X2ZC46_9BACL</name>
<dbReference type="EMBL" id="WNZX01000014">
    <property type="protein sequence ID" value="MUG72268.1"/>
    <property type="molecule type" value="Genomic_DNA"/>
</dbReference>
<dbReference type="PIRSF" id="PIRSF021898">
    <property type="entry name" value="UCP021898"/>
    <property type="match status" value="1"/>
</dbReference>
<organism evidence="1 2">
    <name type="scientific">Paenibacillus validus</name>
    <dbReference type="NCBI Taxonomy" id="44253"/>
    <lineage>
        <taxon>Bacteria</taxon>
        <taxon>Bacillati</taxon>
        <taxon>Bacillota</taxon>
        <taxon>Bacilli</taxon>
        <taxon>Bacillales</taxon>
        <taxon>Paenibacillaceae</taxon>
        <taxon>Paenibacillus</taxon>
    </lineage>
</organism>
<gene>
    <name evidence="1" type="ORF">GNP93_16480</name>
</gene>
<dbReference type="InterPro" id="IPR032466">
    <property type="entry name" value="Metal_Hydrolase"/>
</dbReference>
<evidence type="ECO:0000313" key="1">
    <source>
        <dbReference type="EMBL" id="MUG72268.1"/>
    </source>
</evidence>
<dbReference type="SUPFAM" id="SSF51556">
    <property type="entry name" value="Metallo-dependent hydrolases"/>
    <property type="match status" value="1"/>
</dbReference>
<proteinExistence type="predicted"/>
<dbReference type="Proteomes" id="UP000450917">
    <property type="component" value="Unassembled WGS sequence"/>
</dbReference>
<dbReference type="Pfam" id="PF19799">
    <property type="entry name" value="DUF6282"/>
    <property type="match status" value="1"/>
</dbReference>